<comment type="cofactor">
    <cofactor evidence="1">
        <name>FMN</name>
        <dbReference type="ChEBI" id="CHEBI:58210"/>
    </cofactor>
</comment>
<dbReference type="GO" id="GO:0003959">
    <property type="term" value="F:NADPH dehydrogenase activity"/>
    <property type="evidence" value="ECO:0007669"/>
    <property type="project" value="InterPro"/>
</dbReference>
<dbReference type="GO" id="GO:0050661">
    <property type="term" value="F:NADP binding"/>
    <property type="evidence" value="ECO:0007669"/>
    <property type="project" value="InterPro"/>
</dbReference>
<reference evidence="7" key="1">
    <citation type="submission" date="2020-05" db="EMBL/GenBank/DDBJ databases">
        <title>Identification of trans-AT polyketide cluster in two marine bacteria, producers of a novel glutaramide-containing polyketide sesbanimide D and analogs.</title>
        <authorList>
            <person name="Kacar D."/>
            <person name="Rodriguez P."/>
            <person name="Canedo L."/>
            <person name="Gonzalez E."/>
            <person name="Galan B."/>
            <person name="De La Calle F."/>
            <person name="Garcia J.L."/>
        </authorList>
    </citation>
    <scope>NUCLEOTIDE SEQUENCE</scope>
    <source>
        <strain evidence="7">PHM038</strain>
    </source>
</reference>
<dbReference type="AlphaFoldDB" id="A0A926P6D8"/>
<dbReference type="RefSeq" id="WP_190293393.1">
    <property type="nucleotide sequence ID" value="NZ_JABFCZ010000025.1"/>
</dbReference>
<evidence type="ECO:0000256" key="5">
    <source>
        <dbReference type="ARBA" id="ARBA00023002"/>
    </source>
</evidence>
<keyword evidence="3" id="KW-0288">FMN</keyword>
<keyword evidence="2" id="KW-0285">Flavoprotein</keyword>
<evidence type="ECO:0000256" key="1">
    <source>
        <dbReference type="ARBA" id="ARBA00001917"/>
    </source>
</evidence>
<evidence type="ECO:0000256" key="3">
    <source>
        <dbReference type="ARBA" id="ARBA00022643"/>
    </source>
</evidence>
<evidence type="ECO:0000313" key="8">
    <source>
        <dbReference type="Proteomes" id="UP000598467"/>
    </source>
</evidence>
<dbReference type="GO" id="GO:0010181">
    <property type="term" value="F:FMN binding"/>
    <property type="evidence" value="ECO:0007669"/>
    <property type="project" value="InterPro"/>
</dbReference>
<dbReference type="Proteomes" id="UP000598467">
    <property type="component" value="Unassembled WGS sequence"/>
</dbReference>
<dbReference type="CDD" id="cd02932">
    <property type="entry name" value="OYE_YqiM_FMN"/>
    <property type="match status" value="1"/>
</dbReference>
<dbReference type="SUPFAM" id="SSF51395">
    <property type="entry name" value="FMN-linked oxidoreductases"/>
    <property type="match status" value="1"/>
</dbReference>
<dbReference type="PANTHER" id="PTHR43303">
    <property type="entry name" value="NADPH DEHYDROGENASE C23G7.10C-RELATED"/>
    <property type="match status" value="1"/>
</dbReference>
<proteinExistence type="predicted"/>
<sequence>MTSRLFSPLTLRSLSLKNRIAVSPMCQYSAGDGMANDWHLVHLGKFAQGGAGLIFTEAVAVNRNGRITHGDLGIWSDEHAAALARITAFLRAHGSVPAIQLGHAGRKASMQRPWEGNAALTETEFAKGEMAWRTVAPSPLPMAEGWLVPHEMTAQDIADTVRDFVEAARRAHWAGFDVAEIHAAHGYLLASFLSPHSNKRTDAYGGSREGRAKALFEVVEAVRAEWPEDKPLFVRISSVDGTPDGWNLDDSVWLAGELKARGVDVIDCSSGGIAGPATAGRTPPPPGFQVPYAERIKRETGILTQAVGLITEAVQAEEILAESSADIIAIGREALSDPNWPVHAADTLGDDKAFATWPKQYGWWLNKRRESTGRY</sequence>
<keyword evidence="5" id="KW-0560">Oxidoreductase</keyword>
<dbReference type="Gene3D" id="3.20.20.70">
    <property type="entry name" value="Aldolase class I"/>
    <property type="match status" value="1"/>
</dbReference>
<feature type="domain" description="NADH:flavin oxidoreductase/NADH oxidase N-terminal" evidence="6">
    <location>
        <begin position="5"/>
        <end position="348"/>
    </location>
</feature>
<evidence type="ECO:0000256" key="4">
    <source>
        <dbReference type="ARBA" id="ARBA00022857"/>
    </source>
</evidence>
<protein>
    <submittedName>
        <fullName evidence="7">NADH:flavin oxidoreductase/NADH oxidase</fullName>
    </submittedName>
</protein>
<comment type="caution">
    <text evidence="7">The sequence shown here is derived from an EMBL/GenBank/DDBJ whole genome shotgun (WGS) entry which is preliminary data.</text>
</comment>
<dbReference type="EMBL" id="JABFCZ010000025">
    <property type="protein sequence ID" value="MBD1548702.1"/>
    <property type="molecule type" value="Genomic_DNA"/>
</dbReference>
<evidence type="ECO:0000259" key="6">
    <source>
        <dbReference type="Pfam" id="PF00724"/>
    </source>
</evidence>
<evidence type="ECO:0000313" key="7">
    <source>
        <dbReference type="EMBL" id="MBD1548702.1"/>
    </source>
</evidence>
<dbReference type="InterPro" id="IPR044152">
    <property type="entry name" value="YqjM-like"/>
</dbReference>
<evidence type="ECO:0000256" key="2">
    <source>
        <dbReference type="ARBA" id="ARBA00022630"/>
    </source>
</evidence>
<dbReference type="Pfam" id="PF00724">
    <property type="entry name" value="Oxidored_FMN"/>
    <property type="match status" value="1"/>
</dbReference>
<dbReference type="InterPro" id="IPR013785">
    <property type="entry name" value="Aldolase_TIM"/>
</dbReference>
<keyword evidence="4" id="KW-0521">NADP</keyword>
<accession>A0A926P6D8</accession>
<dbReference type="InterPro" id="IPR001155">
    <property type="entry name" value="OxRdtase_FMN_N"/>
</dbReference>
<dbReference type="PANTHER" id="PTHR43303:SF4">
    <property type="entry name" value="NADPH DEHYDROGENASE C23G7.10C-RELATED"/>
    <property type="match status" value="1"/>
</dbReference>
<gene>
    <name evidence="7" type="ORF">HK439_20755</name>
</gene>
<organism evidence="7 8">
    <name type="scientific">Roseibium aggregatum</name>
    <dbReference type="NCBI Taxonomy" id="187304"/>
    <lineage>
        <taxon>Bacteria</taxon>
        <taxon>Pseudomonadati</taxon>
        <taxon>Pseudomonadota</taxon>
        <taxon>Alphaproteobacteria</taxon>
        <taxon>Hyphomicrobiales</taxon>
        <taxon>Stappiaceae</taxon>
        <taxon>Roseibium</taxon>
    </lineage>
</organism>
<name>A0A926P6D8_9HYPH</name>